<evidence type="ECO:0000313" key="3">
    <source>
        <dbReference type="Proteomes" id="UP000231293"/>
    </source>
</evidence>
<dbReference type="GO" id="GO:0008990">
    <property type="term" value="F:rRNA (guanine-N2-)-methyltransferase activity"/>
    <property type="evidence" value="ECO:0007669"/>
    <property type="project" value="UniProtKB-UniRule"/>
</dbReference>
<dbReference type="EMBL" id="MDVB01000110">
    <property type="protein sequence ID" value="PIT12980.1"/>
    <property type="molecule type" value="Genomic_DNA"/>
</dbReference>
<comment type="caution">
    <text evidence="2">The sequence shown here is derived from an EMBL/GenBank/DDBJ whole genome shotgun (WGS) entry which is preliminary data.</text>
</comment>
<dbReference type="Pfam" id="PF04445">
    <property type="entry name" value="SAM_MT"/>
    <property type="match status" value="1"/>
</dbReference>
<dbReference type="HAMAP" id="MF_01523">
    <property type="entry name" value="16SrRNA_methyltr_J"/>
    <property type="match status" value="1"/>
</dbReference>
<dbReference type="Gene3D" id="3.40.50.150">
    <property type="entry name" value="Vaccinia Virus protein VP39"/>
    <property type="match status" value="1"/>
</dbReference>
<comment type="catalytic activity">
    <reaction evidence="1">
        <text>guanosine(1516) in 16S rRNA + S-adenosyl-L-methionine = N(2)-methylguanosine(1516) in 16S rRNA + S-adenosyl-L-homocysteine + H(+)</text>
        <dbReference type="Rhea" id="RHEA:43220"/>
        <dbReference type="Rhea" id="RHEA-COMP:10412"/>
        <dbReference type="Rhea" id="RHEA-COMP:10413"/>
        <dbReference type="ChEBI" id="CHEBI:15378"/>
        <dbReference type="ChEBI" id="CHEBI:57856"/>
        <dbReference type="ChEBI" id="CHEBI:59789"/>
        <dbReference type="ChEBI" id="CHEBI:74269"/>
        <dbReference type="ChEBI" id="CHEBI:74481"/>
        <dbReference type="EC" id="2.1.1.242"/>
    </reaction>
</comment>
<sequence length="253" mass="27960">MMQPLVLTGQITDLTNLPTHLKNLFATEKLHYQPQPPAQGLYLLYEDSGLALAKAGHKGVVRVDFVQGTARHRRLFGGGELLARAVQAKNQPLVWDATGGLGRDAFVMASLGLEVVVFEHNPYVHALLADGLQRALADEQTTSIAQRISLHYGSIILLQTEQKQIPLPDVVYLDPMYPQKQKSAAVKKEMAYFHELLGTADVHNDQALLLAAQKFAQKRVVVKRPANGVVLAEKIPAFQYLGKTTRFDGYMPL</sequence>
<dbReference type="InterPro" id="IPR007536">
    <property type="entry name" value="16SrRNA_methylTrfase_J"/>
</dbReference>
<protein>
    <recommendedName>
        <fullName evidence="1">Ribosomal RNA small subunit methyltransferase J</fullName>
        <ecNumber evidence="1">2.1.1.242</ecNumber>
    </recommendedName>
    <alternativeName>
        <fullName evidence="1">16S rRNA m2G1516 methyltransferase</fullName>
    </alternativeName>
    <alternativeName>
        <fullName evidence="1">rRNA (guanine-N(2)-)-methyltransferase</fullName>
    </alternativeName>
</protein>
<dbReference type="AlphaFoldDB" id="A0A2N9WRR6"/>
<feature type="binding site" evidence="1">
    <location>
        <begin position="103"/>
        <end position="104"/>
    </location>
    <ligand>
        <name>S-adenosyl-L-methionine</name>
        <dbReference type="ChEBI" id="CHEBI:59789"/>
    </ligand>
</feature>
<gene>
    <name evidence="1" type="primary">rsmJ</name>
    <name evidence="2" type="ORF">BGI32_11485</name>
</gene>
<organism evidence="2 3">
    <name type="scientific">Snodgrassella alvi</name>
    <dbReference type="NCBI Taxonomy" id="1196083"/>
    <lineage>
        <taxon>Bacteria</taxon>
        <taxon>Pseudomonadati</taxon>
        <taxon>Pseudomonadota</taxon>
        <taxon>Betaproteobacteria</taxon>
        <taxon>Neisseriales</taxon>
        <taxon>Neisseriaceae</taxon>
        <taxon>Snodgrassella</taxon>
    </lineage>
</organism>
<comment type="function">
    <text evidence="1">Specifically methylates the guanosine in position 1516 of 16S rRNA.</text>
</comment>
<dbReference type="InterPro" id="IPR029063">
    <property type="entry name" value="SAM-dependent_MTases_sf"/>
</dbReference>
<reference evidence="2 3" key="1">
    <citation type="journal article" date="2017" name="MBio">
        <title>Type VI secretion-mediated competition in the bee gut microbiome.</title>
        <authorList>
            <person name="Steele M.I."/>
            <person name="Kwong W.K."/>
            <person name="Powell J.E."/>
            <person name="Whiteley M."/>
            <person name="Moran N.A."/>
        </authorList>
    </citation>
    <scope>NUCLEOTIDE SEQUENCE [LARGE SCALE GENOMIC DNA]</scope>
    <source>
        <strain evidence="2 3">App2-2</strain>
    </source>
</reference>
<keyword evidence="1 2" id="KW-0808">Transferase</keyword>
<keyword evidence="1" id="KW-0949">S-adenosyl-L-methionine</keyword>
<keyword evidence="1" id="KW-0963">Cytoplasm</keyword>
<dbReference type="Proteomes" id="UP000231293">
    <property type="component" value="Unassembled WGS sequence"/>
</dbReference>
<proteinExistence type="inferred from homology"/>
<keyword evidence="1" id="KW-0698">rRNA processing</keyword>
<comment type="subcellular location">
    <subcellularLocation>
        <location evidence="1">Cytoplasm</location>
    </subcellularLocation>
</comment>
<accession>A0A2N9WRR6</accession>
<dbReference type="PANTHER" id="PTHR36112:SF1">
    <property type="entry name" value="RIBOSOMAL RNA SMALL SUBUNIT METHYLTRANSFERASE J"/>
    <property type="match status" value="1"/>
</dbReference>
<dbReference type="SUPFAM" id="SSF53335">
    <property type="entry name" value="S-adenosyl-L-methionine-dependent methyltransferases"/>
    <property type="match status" value="1"/>
</dbReference>
<comment type="similarity">
    <text evidence="1">Belongs to the methyltransferase superfamily. RsmJ family.</text>
</comment>
<feature type="binding site" evidence="1">
    <location>
        <position position="174"/>
    </location>
    <ligand>
        <name>S-adenosyl-L-methionine</name>
        <dbReference type="ChEBI" id="CHEBI:59789"/>
    </ligand>
</feature>
<evidence type="ECO:0000313" key="2">
    <source>
        <dbReference type="EMBL" id="PIT12980.1"/>
    </source>
</evidence>
<name>A0A2N9WRR6_9NEIS</name>
<keyword evidence="1 2" id="KW-0489">Methyltransferase</keyword>
<dbReference type="EC" id="2.1.1.242" evidence="1"/>
<comment type="caution">
    <text evidence="1">Lacks conserved residue(s) required for the propagation of feature annotation.</text>
</comment>
<dbReference type="PANTHER" id="PTHR36112">
    <property type="entry name" value="RIBOSOMAL RNA SMALL SUBUNIT METHYLTRANSFERASE J"/>
    <property type="match status" value="1"/>
</dbReference>
<evidence type="ECO:0000256" key="1">
    <source>
        <dbReference type="HAMAP-Rule" id="MF_01523"/>
    </source>
</evidence>
<dbReference type="GO" id="GO:0005737">
    <property type="term" value="C:cytoplasm"/>
    <property type="evidence" value="ECO:0007669"/>
    <property type="project" value="UniProtKB-SubCell"/>
</dbReference>